<keyword evidence="1" id="KW-1133">Transmembrane helix</keyword>
<accession>A0AAN6YLN6</accession>
<proteinExistence type="predicted"/>
<comment type="caution">
    <text evidence="4">The sequence shown here is derived from an EMBL/GenBank/DDBJ whole genome shotgun (WGS) entry which is preliminary data.</text>
</comment>
<dbReference type="PANTHER" id="PTHR36853:SF1">
    <property type="entry name" value="DUF3844 DOMAIN-CONTAINING PROTEIN"/>
    <property type="match status" value="1"/>
</dbReference>
<evidence type="ECO:0000259" key="3">
    <source>
        <dbReference type="Pfam" id="PF12955"/>
    </source>
</evidence>
<evidence type="ECO:0000256" key="1">
    <source>
        <dbReference type="SAM" id="Phobius"/>
    </source>
</evidence>
<dbReference type="InterPro" id="IPR024382">
    <property type="entry name" value="Vps3844_C"/>
</dbReference>
<reference evidence="4" key="2">
    <citation type="submission" date="2023-05" db="EMBL/GenBank/DDBJ databases">
        <authorList>
            <consortium name="Lawrence Berkeley National Laboratory"/>
            <person name="Steindorff A."/>
            <person name="Hensen N."/>
            <person name="Bonometti L."/>
            <person name="Westerberg I."/>
            <person name="Brannstrom I.O."/>
            <person name="Guillou S."/>
            <person name="Cros-Aarteil S."/>
            <person name="Calhoun S."/>
            <person name="Haridas S."/>
            <person name="Kuo A."/>
            <person name="Mondo S."/>
            <person name="Pangilinan J."/>
            <person name="Riley R."/>
            <person name="Labutti K."/>
            <person name="Andreopoulos B."/>
            <person name="Lipzen A."/>
            <person name="Chen C."/>
            <person name="Yanf M."/>
            <person name="Daum C."/>
            <person name="Ng V."/>
            <person name="Clum A."/>
            <person name="Ohm R."/>
            <person name="Martin F."/>
            <person name="Silar P."/>
            <person name="Natvig D."/>
            <person name="Lalanne C."/>
            <person name="Gautier V."/>
            <person name="Ament-Velasquez S.L."/>
            <person name="Kruys A."/>
            <person name="Hutchinson M.I."/>
            <person name="Powell A.J."/>
            <person name="Barry K."/>
            <person name="Miller A.N."/>
            <person name="Grigoriev I.V."/>
            <person name="Debuchy R."/>
            <person name="Gladieux P."/>
            <person name="Thoren M.H."/>
            <person name="Johannesson H."/>
        </authorList>
    </citation>
    <scope>NUCLEOTIDE SEQUENCE</scope>
    <source>
        <strain evidence="4">PSN293</strain>
    </source>
</reference>
<keyword evidence="1" id="KW-0472">Membrane</keyword>
<dbReference type="Pfam" id="PF12955">
    <property type="entry name" value="Vps3844_C"/>
    <property type="match status" value="1"/>
</dbReference>
<sequence>MRFSTGIAVAALSGLTTASADQDARVYHLMSSSRRQQIPQDTPQLPKEVARHILLQRTSTASGYGSDLRDLPESVDTDAAVSYIARYGKRPLPIFSSNEKTGSSQLVVIIEGATQENVGSLVKTIEESDQAVSFVVSNPPSAVANGHLMDLFDSMGAVPSPRKCDLESAINPFDSNCWTTMAAVLRYDLKKSPSTTKTLLDNFSRLTKFVDSGDLEATLVLMPESSRSSKIKHWSALAAGEVADLRRRFNRDAETVMTDLNVPAVATASSVSVFTEPEVPSVFAPEKEKKTKIPQCFSSFNACTKQTDSCSGHGECVDKYSRKAGNASTAAAADAKVCFVCQCNQRDIIKPGKGKGNVGIKTVAWAGNKCQKIDVSVPFWLLAGFTITIMGAITFAIGLLYSIGNEPLPGVIGAGVIRSSK</sequence>
<protein>
    <recommendedName>
        <fullName evidence="3">Vacuolar sorting protein Vps3844 C-terminal domain-containing protein</fullName>
    </recommendedName>
</protein>
<organism evidence="4 5">
    <name type="scientific">Rhypophila decipiens</name>
    <dbReference type="NCBI Taxonomy" id="261697"/>
    <lineage>
        <taxon>Eukaryota</taxon>
        <taxon>Fungi</taxon>
        <taxon>Dikarya</taxon>
        <taxon>Ascomycota</taxon>
        <taxon>Pezizomycotina</taxon>
        <taxon>Sordariomycetes</taxon>
        <taxon>Sordariomycetidae</taxon>
        <taxon>Sordariales</taxon>
        <taxon>Naviculisporaceae</taxon>
        <taxon>Rhypophila</taxon>
    </lineage>
</organism>
<gene>
    <name evidence="4" type="ORF">QBC37DRAFT_477328</name>
</gene>
<dbReference type="EMBL" id="MU858045">
    <property type="protein sequence ID" value="KAK4220306.1"/>
    <property type="molecule type" value="Genomic_DNA"/>
</dbReference>
<evidence type="ECO:0000313" key="4">
    <source>
        <dbReference type="EMBL" id="KAK4220306.1"/>
    </source>
</evidence>
<feature type="signal peptide" evidence="2">
    <location>
        <begin position="1"/>
        <end position="20"/>
    </location>
</feature>
<evidence type="ECO:0000256" key="2">
    <source>
        <dbReference type="SAM" id="SignalP"/>
    </source>
</evidence>
<keyword evidence="2" id="KW-0732">Signal</keyword>
<dbReference type="InterPro" id="IPR053065">
    <property type="entry name" value="Archenteron_Induction-Rel"/>
</dbReference>
<dbReference type="PANTHER" id="PTHR36853">
    <property type="entry name" value="EXPRESSED PROTEIN"/>
    <property type="match status" value="1"/>
</dbReference>
<dbReference type="Proteomes" id="UP001301769">
    <property type="component" value="Unassembled WGS sequence"/>
</dbReference>
<keyword evidence="1" id="KW-0812">Transmembrane</keyword>
<name>A0AAN6YLN6_9PEZI</name>
<dbReference type="AlphaFoldDB" id="A0AAN6YLN6"/>
<reference evidence="4" key="1">
    <citation type="journal article" date="2023" name="Mol. Phylogenet. Evol.">
        <title>Genome-scale phylogeny and comparative genomics of the fungal order Sordariales.</title>
        <authorList>
            <person name="Hensen N."/>
            <person name="Bonometti L."/>
            <person name="Westerberg I."/>
            <person name="Brannstrom I.O."/>
            <person name="Guillou S."/>
            <person name="Cros-Aarteil S."/>
            <person name="Calhoun S."/>
            <person name="Haridas S."/>
            <person name="Kuo A."/>
            <person name="Mondo S."/>
            <person name="Pangilinan J."/>
            <person name="Riley R."/>
            <person name="LaButti K."/>
            <person name="Andreopoulos B."/>
            <person name="Lipzen A."/>
            <person name="Chen C."/>
            <person name="Yan M."/>
            <person name="Daum C."/>
            <person name="Ng V."/>
            <person name="Clum A."/>
            <person name="Steindorff A."/>
            <person name="Ohm R.A."/>
            <person name="Martin F."/>
            <person name="Silar P."/>
            <person name="Natvig D.O."/>
            <person name="Lalanne C."/>
            <person name="Gautier V."/>
            <person name="Ament-Velasquez S.L."/>
            <person name="Kruys A."/>
            <person name="Hutchinson M.I."/>
            <person name="Powell A.J."/>
            <person name="Barry K."/>
            <person name="Miller A.N."/>
            <person name="Grigoriev I.V."/>
            <person name="Debuchy R."/>
            <person name="Gladieux P."/>
            <person name="Hiltunen Thoren M."/>
            <person name="Johannesson H."/>
        </authorList>
    </citation>
    <scope>NUCLEOTIDE SEQUENCE</scope>
    <source>
        <strain evidence="4">PSN293</strain>
    </source>
</reference>
<feature type="transmembrane region" description="Helical" evidence="1">
    <location>
        <begin position="379"/>
        <end position="401"/>
    </location>
</feature>
<dbReference type="GO" id="GO:0005783">
    <property type="term" value="C:endoplasmic reticulum"/>
    <property type="evidence" value="ECO:0007669"/>
    <property type="project" value="TreeGrafter"/>
</dbReference>
<feature type="domain" description="Vacuolar sorting protein Vps3844 C-terminal" evidence="3">
    <location>
        <begin position="296"/>
        <end position="414"/>
    </location>
</feature>
<feature type="chain" id="PRO_5042857215" description="Vacuolar sorting protein Vps3844 C-terminal domain-containing protein" evidence="2">
    <location>
        <begin position="21"/>
        <end position="421"/>
    </location>
</feature>
<evidence type="ECO:0000313" key="5">
    <source>
        <dbReference type="Proteomes" id="UP001301769"/>
    </source>
</evidence>
<keyword evidence="5" id="KW-1185">Reference proteome</keyword>